<feature type="compositionally biased region" description="Low complexity" evidence="3">
    <location>
        <begin position="66"/>
        <end position="80"/>
    </location>
</feature>
<keyword evidence="2" id="KW-0539">Nucleus</keyword>
<gene>
    <name evidence="5" type="ORF">SBRCBS47491_009007</name>
</gene>
<dbReference type="CDD" id="cd12148">
    <property type="entry name" value="fungal_TF_MHR"/>
    <property type="match status" value="1"/>
</dbReference>
<dbReference type="CDD" id="cd00067">
    <property type="entry name" value="GAL4"/>
    <property type="match status" value="1"/>
</dbReference>
<dbReference type="InterPro" id="IPR007219">
    <property type="entry name" value="XnlR_reg_dom"/>
</dbReference>
<evidence type="ECO:0000256" key="3">
    <source>
        <dbReference type="SAM" id="MobiDB-lite"/>
    </source>
</evidence>
<dbReference type="EMBL" id="CAWUHC010000130">
    <property type="protein sequence ID" value="CAK7234605.1"/>
    <property type="molecule type" value="Genomic_DNA"/>
</dbReference>
<feature type="compositionally biased region" description="Low complexity" evidence="3">
    <location>
        <begin position="658"/>
        <end position="667"/>
    </location>
</feature>
<evidence type="ECO:0000259" key="4">
    <source>
        <dbReference type="PROSITE" id="PS50048"/>
    </source>
</evidence>
<dbReference type="SUPFAM" id="SSF57701">
    <property type="entry name" value="Zn2/Cys6 DNA-binding domain"/>
    <property type="match status" value="1"/>
</dbReference>
<feature type="domain" description="Zn(2)-C6 fungal-type" evidence="4">
    <location>
        <begin position="21"/>
        <end position="53"/>
    </location>
</feature>
<reference evidence="5 6" key="1">
    <citation type="submission" date="2024-01" db="EMBL/GenBank/DDBJ databases">
        <authorList>
            <person name="Allen C."/>
            <person name="Tagirdzhanova G."/>
        </authorList>
    </citation>
    <scope>NUCLEOTIDE SEQUENCE [LARGE SCALE GENOMIC DNA]</scope>
</reference>
<protein>
    <recommendedName>
        <fullName evidence="4">Zn(2)-C6 fungal-type domain-containing protein</fullName>
    </recommendedName>
</protein>
<dbReference type="Pfam" id="PF04082">
    <property type="entry name" value="Fungal_trans"/>
    <property type="match status" value="1"/>
</dbReference>
<feature type="compositionally biased region" description="Acidic residues" evidence="3">
    <location>
        <begin position="89"/>
        <end position="98"/>
    </location>
</feature>
<dbReference type="PANTHER" id="PTHR47425:SF3">
    <property type="entry name" value="ZN(II)2CYS6 TRANSCRIPTION FACTOR (EUROFUNG)"/>
    <property type="match status" value="1"/>
</dbReference>
<keyword evidence="6" id="KW-1185">Reference proteome</keyword>
<comment type="caution">
    <text evidence="5">The sequence shown here is derived from an EMBL/GenBank/DDBJ whole genome shotgun (WGS) entry which is preliminary data.</text>
</comment>
<feature type="region of interest" description="Disordered" evidence="3">
    <location>
        <begin position="36"/>
        <end position="128"/>
    </location>
</feature>
<dbReference type="Gene3D" id="4.10.240.10">
    <property type="entry name" value="Zn(2)-C6 fungal-type DNA-binding domain"/>
    <property type="match status" value="1"/>
</dbReference>
<dbReference type="InterPro" id="IPR052761">
    <property type="entry name" value="Fungal_Detox/Toxin_TFs"/>
</dbReference>
<keyword evidence="1" id="KW-0479">Metal-binding</keyword>
<feature type="compositionally biased region" description="Basic residues" evidence="3">
    <location>
        <begin position="55"/>
        <end position="65"/>
    </location>
</feature>
<dbReference type="Pfam" id="PF00172">
    <property type="entry name" value="Zn_clus"/>
    <property type="match status" value="1"/>
</dbReference>
<sequence length="809" mass="90299">METADPPASATRTPRVRSRVACQTCNRRKVRCNVAQTGPPCTNCRQEDQPCTVVPRKKHKPRRPRASQVTQASVSASVLQDESSVSMAVDEDQAESDDSEPRALTPEADGRLPDDDATTYMGDNRGPRQSVYELCHPQTPQEARNAAPQLVGGHAGAASLPARTVSWSSHETAYLRHEGAFQTLPADVYDDILRVYFAHVHFFMPILDVADIFRAHRDEGGLPKRQPLLCWSMCLAAANFVPGDVLAKTGFRSRKAMKEAMYARAKCLYDLDRSTDKITLIQSVLLMGFWYTDAYDHTGAWHWVGIAISLAQSLGFHRKPSERQLRGNGDNRDRRRTSLIRRIWWTCLLRDRWVSLAKGRPMRIHDEDCDVPMPVREDLDADFLEASELEEQLIEDTSQRLLPARAQAAVLGRMWLRMVTISALLGRIVRSHYRVQGPPLRCEDIDNYERELQMYLGEINRQDLFSGVENSGDDLPDDHLLLHAKHVDLFYNAAVAILYRPYLLHAPASLPEGASDAWRTRAARRARGAASRTNDILQQLIELDAIHLLKPMTITAIVPAMQIHLYDSCKAANPLLRSLGKNKLGLCLLVLSHIRNTYWSASVIHRLFSRAQQILQDASGRGDEDPAEISTPAAPATEQAHGSMQPSHSRAGRRETRASSAREAALSHQQPLPMVYGQNQQHGHDDTQYSLDTRNHSLNSGVTDMPTPTPTLTPTPTAPTASQAQTYVMPPYLPNLPPPPSMAPSLPPSQPQLVQQPDTSWWDEPATFLNVDLLLSPGFALSDDVCQTLFQNYGAPEANAPPQMDMMYM</sequence>
<evidence type="ECO:0000313" key="6">
    <source>
        <dbReference type="Proteomes" id="UP001642406"/>
    </source>
</evidence>
<dbReference type="SMART" id="SM00906">
    <property type="entry name" value="Fungal_trans"/>
    <property type="match status" value="1"/>
</dbReference>
<evidence type="ECO:0000256" key="2">
    <source>
        <dbReference type="ARBA" id="ARBA00023242"/>
    </source>
</evidence>
<feature type="compositionally biased region" description="Pro residues" evidence="3">
    <location>
        <begin position="707"/>
        <end position="717"/>
    </location>
</feature>
<proteinExistence type="predicted"/>
<evidence type="ECO:0000256" key="1">
    <source>
        <dbReference type="ARBA" id="ARBA00022723"/>
    </source>
</evidence>
<dbReference type="PANTHER" id="PTHR47425">
    <property type="entry name" value="FARB-RELATED"/>
    <property type="match status" value="1"/>
</dbReference>
<dbReference type="InterPro" id="IPR001138">
    <property type="entry name" value="Zn2Cys6_DnaBD"/>
</dbReference>
<dbReference type="SMART" id="SM00066">
    <property type="entry name" value="GAL4"/>
    <property type="match status" value="1"/>
</dbReference>
<accession>A0ABP0CUG1</accession>
<feature type="region of interest" description="Disordered" evidence="3">
    <location>
        <begin position="700"/>
        <end position="757"/>
    </location>
</feature>
<dbReference type="Proteomes" id="UP001642406">
    <property type="component" value="Unassembled WGS sequence"/>
</dbReference>
<feature type="region of interest" description="Disordered" evidence="3">
    <location>
        <begin position="618"/>
        <end position="669"/>
    </location>
</feature>
<organism evidence="5 6">
    <name type="scientific">Sporothrix bragantina</name>
    <dbReference type="NCBI Taxonomy" id="671064"/>
    <lineage>
        <taxon>Eukaryota</taxon>
        <taxon>Fungi</taxon>
        <taxon>Dikarya</taxon>
        <taxon>Ascomycota</taxon>
        <taxon>Pezizomycotina</taxon>
        <taxon>Sordariomycetes</taxon>
        <taxon>Sordariomycetidae</taxon>
        <taxon>Ophiostomatales</taxon>
        <taxon>Ophiostomataceae</taxon>
        <taxon>Sporothrix</taxon>
    </lineage>
</organism>
<feature type="compositionally biased region" description="Pro residues" evidence="3">
    <location>
        <begin position="731"/>
        <end position="750"/>
    </location>
</feature>
<dbReference type="InterPro" id="IPR036864">
    <property type="entry name" value="Zn2-C6_fun-type_DNA-bd_sf"/>
</dbReference>
<name>A0ABP0CUG1_9PEZI</name>
<evidence type="ECO:0000313" key="5">
    <source>
        <dbReference type="EMBL" id="CAK7234605.1"/>
    </source>
</evidence>
<dbReference type="PROSITE" id="PS50048">
    <property type="entry name" value="ZN2_CY6_FUNGAL_2"/>
    <property type="match status" value="1"/>
</dbReference>